<dbReference type="Proteomes" id="UP000030103">
    <property type="component" value="Unassembled WGS sequence"/>
</dbReference>
<protein>
    <submittedName>
        <fullName evidence="1">Uncharacterized protein</fullName>
    </submittedName>
</protein>
<name>A0A0A2E7K3_9PORP</name>
<dbReference type="EMBL" id="JRFA01000009">
    <property type="protein sequence ID" value="KGN74858.1"/>
    <property type="molecule type" value="Genomic_DNA"/>
</dbReference>
<evidence type="ECO:0000313" key="2">
    <source>
        <dbReference type="Proteomes" id="UP000030103"/>
    </source>
</evidence>
<organism evidence="1 2">
    <name type="scientific">Porphyromonas macacae</name>
    <dbReference type="NCBI Taxonomy" id="28115"/>
    <lineage>
        <taxon>Bacteria</taxon>
        <taxon>Pseudomonadati</taxon>
        <taxon>Bacteroidota</taxon>
        <taxon>Bacteroidia</taxon>
        <taxon>Bacteroidales</taxon>
        <taxon>Porphyromonadaceae</taxon>
        <taxon>Porphyromonas</taxon>
    </lineage>
</organism>
<reference evidence="1 2" key="1">
    <citation type="submission" date="2014-09" db="EMBL/GenBank/DDBJ databases">
        <title>Draft Genome Sequence of Porphyromonas macacae COT-192_OH2859.</title>
        <authorList>
            <person name="Wallis C."/>
            <person name="Deusch O."/>
            <person name="O'Flynn C."/>
            <person name="Davis I."/>
            <person name="Horsfall A."/>
            <person name="Kirkwood N."/>
            <person name="Harris S."/>
            <person name="Eisen J.A."/>
            <person name="Coil D.A."/>
            <person name="Darling A.E."/>
            <person name="Jospin G."/>
            <person name="Alexiev A."/>
        </authorList>
    </citation>
    <scope>NUCLEOTIDE SEQUENCE [LARGE SCALE GENOMIC DNA]</scope>
    <source>
        <strain evidence="2">COT-192 OH2859</strain>
    </source>
</reference>
<dbReference type="AlphaFoldDB" id="A0A0A2E7K3"/>
<proteinExistence type="predicted"/>
<dbReference type="STRING" id="28115.HQ47_02795"/>
<accession>A0A0A2E7K3</accession>
<comment type="caution">
    <text evidence="1">The sequence shown here is derived from an EMBL/GenBank/DDBJ whole genome shotgun (WGS) entry which is preliminary data.</text>
</comment>
<sequence length="79" mass="9543">MHFSIYTCFITKNRTYILPKESRIFRSFSATCHFYSLKKNKLTSLWPDIWGQLDFYNYFCKTNPTGIKEYKNICPGRRI</sequence>
<keyword evidence="2" id="KW-1185">Reference proteome</keyword>
<gene>
    <name evidence="1" type="ORF">HQ47_02795</name>
</gene>
<evidence type="ECO:0000313" key="1">
    <source>
        <dbReference type="EMBL" id="KGN74858.1"/>
    </source>
</evidence>